<dbReference type="PROSITE" id="PS50885">
    <property type="entry name" value="HAMP"/>
    <property type="match status" value="1"/>
</dbReference>
<evidence type="ECO:0000256" key="4">
    <source>
        <dbReference type="ARBA" id="ARBA00022475"/>
    </source>
</evidence>
<keyword evidence="9 17" id="KW-0418">Kinase</keyword>
<feature type="transmembrane region" description="Helical" evidence="14">
    <location>
        <begin position="169"/>
        <end position="188"/>
    </location>
</feature>
<dbReference type="CDD" id="cd00082">
    <property type="entry name" value="HisKA"/>
    <property type="match status" value="1"/>
</dbReference>
<evidence type="ECO:0000256" key="1">
    <source>
        <dbReference type="ARBA" id="ARBA00000085"/>
    </source>
</evidence>
<keyword evidence="10" id="KW-0067">ATP-binding</keyword>
<dbReference type="InterPro" id="IPR005467">
    <property type="entry name" value="His_kinase_dom"/>
</dbReference>
<keyword evidence="6" id="KW-0808">Transferase</keyword>
<dbReference type="GO" id="GO:0016301">
    <property type="term" value="F:kinase activity"/>
    <property type="evidence" value="ECO:0007669"/>
    <property type="project" value="UniProtKB-KW"/>
</dbReference>
<evidence type="ECO:0000256" key="12">
    <source>
        <dbReference type="ARBA" id="ARBA00023012"/>
    </source>
</evidence>
<evidence type="ECO:0000256" key="5">
    <source>
        <dbReference type="ARBA" id="ARBA00022553"/>
    </source>
</evidence>
<evidence type="ECO:0000256" key="8">
    <source>
        <dbReference type="ARBA" id="ARBA00022741"/>
    </source>
</evidence>
<evidence type="ECO:0000256" key="2">
    <source>
        <dbReference type="ARBA" id="ARBA00004651"/>
    </source>
</evidence>
<dbReference type="EMBL" id="JAMDLW010000001">
    <property type="protein sequence ID" value="MCY9518191.1"/>
    <property type="molecule type" value="Genomic_DNA"/>
</dbReference>
<feature type="transmembrane region" description="Helical" evidence="14">
    <location>
        <begin position="6"/>
        <end position="30"/>
    </location>
</feature>
<protein>
    <recommendedName>
        <fullName evidence="3">histidine kinase</fullName>
        <ecNumber evidence="3">2.7.13.3</ecNumber>
    </recommendedName>
</protein>
<comment type="caution">
    <text evidence="17">The sequence shown here is derived from an EMBL/GenBank/DDBJ whole genome shotgun (WGS) entry which is preliminary data.</text>
</comment>
<evidence type="ECO:0000256" key="3">
    <source>
        <dbReference type="ARBA" id="ARBA00012438"/>
    </source>
</evidence>
<dbReference type="SMART" id="SM00387">
    <property type="entry name" value="HATPase_c"/>
    <property type="match status" value="1"/>
</dbReference>
<dbReference type="PRINTS" id="PR00344">
    <property type="entry name" value="BCTRLSENSOR"/>
</dbReference>
<dbReference type="SUPFAM" id="SSF158472">
    <property type="entry name" value="HAMP domain-like"/>
    <property type="match status" value="1"/>
</dbReference>
<evidence type="ECO:0000256" key="10">
    <source>
        <dbReference type="ARBA" id="ARBA00022840"/>
    </source>
</evidence>
<accession>A0ABT4DQ64</accession>
<keyword evidence="5" id="KW-0597">Phosphoprotein</keyword>
<keyword evidence="7 14" id="KW-0812">Transmembrane</keyword>
<dbReference type="Gene3D" id="6.10.340.10">
    <property type="match status" value="1"/>
</dbReference>
<feature type="domain" description="HAMP" evidence="16">
    <location>
        <begin position="189"/>
        <end position="241"/>
    </location>
</feature>
<reference evidence="17 18" key="1">
    <citation type="submission" date="2022-05" db="EMBL/GenBank/DDBJ databases">
        <title>Genome Sequencing of Bee-Associated Microbes.</title>
        <authorList>
            <person name="Dunlap C."/>
        </authorList>
    </citation>
    <scope>NUCLEOTIDE SEQUENCE [LARGE SCALE GENOMIC DNA]</scope>
    <source>
        <strain evidence="17 18">NRRL NRS-1438</strain>
    </source>
</reference>
<dbReference type="Gene3D" id="3.30.565.10">
    <property type="entry name" value="Histidine kinase-like ATPase, C-terminal domain"/>
    <property type="match status" value="1"/>
</dbReference>
<keyword evidence="8" id="KW-0547">Nucleotide-binding</keyword>
<dbReference type="Pfam" id="PF02518">
    <property type="entry name" value="HATPase_c"/>
    <property type="match status" value="1"/>
</dbReference>
<evidence type="ECO:0000256" key="7">
    <source>
        <dbReference type="ARBA" id="ARBA00022692"/>
    </source>
</evidence>
<keyword evidence="18" id="KW-1185">Reference proteome</keyword>
<evidence type="ECO:0000256" key="6">
    <source>
        <dbReference type="ARBA" id="ARBA00022679"/>
    </source>
</evidence>
<dbReference type="Proteomes" id="UP001207626">
    <property type="component" value="Unassembled WGS sequence"/>
</dbReference>
<dbReference type="Pfam" id="PF00512">
    <property type="entry name" value="HisKA"/>
    <property type="match status" value="1"/>
</dbReference>
<evidence type="ECO:0000313" key="17">
    <source>
        <dbReference type="EMBL" id="MCY9518191.1"/>
    </source>
</evidence>
<dbReference type="SMART" id="SM00388">
    <property type="entry name" value="HisKA"/>
    <property type="match status" value="1"/>
</dbReference>
<dbReference type="EC" id="2.7.13.3" evidence="3"/>
<keyword evidence="4" id="KW-1003">Cell membrane</keyword>
<dbReference type="SMART" id="SM00304">
    <property type="entry name" value="HAMP"/>
    <property type="match status" value="1"/>
</dbReference>
<dbReference type="CDD" id="cd00075">
    <property type="entry name" value="HATPase"/>
    <property type="match status" value="1"/>
</dbReference>
<comment type="subcellular location">
    <subcellularLocation>
        <location evidence="2">Cell membrane</location>
        <topology evidence="2">Multi-pass membrane protein</topology>
    </subcellularLocation>
</comment>
<dbReference type="InterPro" id="IPR003661">
    <property type="entry name" value="HisK_dim/P_dom"/>
</dbReference>
<dbReference type="InterPro" id="IPR003594">
    <property type="entry name" value="HATPase_dom"/>
</dbReference>
<feature type="domain" description="Histidine kinase" evidence="15">
    <location>
        <begin position="256"/>
        <end position="465"/>
    </location>
</feature>
<keyword evidence="13 14" id="KW-0472">Membrane</keyword>
<evidence type="ECO:0000256" key="13">
    <source>
        <dbReference type="ARBA" id="ARBA00023136"/>
    </source>
</evidence>
<dbReference type="PANTHER" id="PTHR45528">
    <property type="entry name" value="SENSOR HISTIDINE KINASE CPXA"/>
    <property type="match status" value="1"/>
</dbReference>
<gene>
    <name evidence="17" type="ORF">M5X09_00730</name>
</gene>
<keyword evidence="12" id="KW-0902">Two-component regulatory system</keyword>
<dbReference type="Pfam" id="PF00672">
    <property type="entry name" value="HAMP"/>
    <property type="match status" value="1"/>
</dbReference>
<organism evidence="17 18">
    <name type="scientific">Paenibacillus apiarius</name>
    <dbReference type="NCBI Taxonomy" id="46240"/>
    <lineage>
        <taxon>Bacteria</taxon>
        <taxon>Bacillati</taxon>
        <taxon>Bacillota</taxon>
        <taxon>Bacilli</taxon>
        <taxon>Bacillales</taxon>
        <taxon>Paenibacillaceae</taxon>
        <taxon>Paenibacillus</taxon>
    </lineage>
</organism>
<dbReference type="RefSeq" id="WP_268601335.1">
    <property type="nucleotide sequence ID" value="NZ_JAMDLV010000009.1"/>
</dbReference>
<dbReference type="InterPro" id="IPR004358">
    <property type="entry name" value="Sig_transdc_His_kin-like_C"/>
</dbReference>
<dbReference type="InterPro" id="IPR050398">
    <property type="entry name" value="HssS/ArlS-like"/>
</dbReference>
<dbReference type="InterPro" id="IPR036097">
    <property type="entry name" value="HisK_dim/P_sf"/>
</dbReference>
<comment type="catalytic activity">
    <reaction evidence="1">
        <text>ATP + protein L-histidine = ADP + protein N-phospho-L-histidine.</text>
        <dbReference type="EC" id="2.7.13.3"/>
    </reaction>
</comment>
<dbReference type="SUPFAM" id="SSF55874">
    <property type="entry name" value="ATPase domain of HSP90 chaperone/DNA topoisomerase II/histidine kinase"/>
    <property type="match status" value="1"/>
</dbReference>
<dbReference type="PANTHER" id="PTHR45528:SF10">
    <property type="entry name" value="METHYL-ACCEPTING CHEMOTAXIS PROTEIN"/>
    <property type="match status" value="1"/>
</dbReference>
<dbReference type="PROSITE" id="PS50109">
    <property type="entry name" value="HIS_KIN"/>
    <property type="match status" value="1"/>
</dbReference>
<evidence type="ECO:0000259" key="15">
    <source>
        <dbReference type="PROSITE" id="PS50109"/>
    </source>
</evidence>
<dbReference type="CDD" id="cd06225">
    <property type="entry name" value="HAMP"/>
    <property type="match status" value="1"/>
</dbReference>
<evidence type="ECO:0000256" key="11">
    <source>
        <dbReference type="ARBA" id="ARBA00022989"/>
    </source>
</evidence>
<sequence length="473" mass="53074">MTVKKSLNIAILAMFMPVMALLYVIMIVGLQNNMYEHAIDSLQKLSVEAQIYTINYVEREQKDAKSALQNGAPLVASYLSKRMGVRVQVINGQHEIAADTNRLELPHLNEDIAYALSGDKAYVLEKAAAAPLLLFSSPVYVDGQVIGVVRFIQLLEGEGAIIKRMNWSFLLACAFLFVAVALFVNRYATSLSRPIEKLRDMAQQLADGRYQSKIELRDYKEIMQLAQSFNIMADAIELHIQRLNDEKVKQKDFLDRVTHELKTPLTAIMGYANLIPRLQRRSDVADSLRHISVESERLLALVEELLSSSKFGKSQFTVSPTICEIQNIVREAVRIVQPRLDKYSISWRDELDTANVSADPDKTKQIFLNLLDNAIKYSDATMIACKLEVTESHVTVEMKDDGIGMSPELLSSFRQLPQGAALPSSYGHGFGLLICRDLMKQQGGEMSIAADDEGTAIRLQFRRPAWMLNITSP</sequence>
<dbReference type="SUPFAM" id="SSF47384">
    <property type="entry name" value="Homodimeric domain of signal transducing histidine kinase"/>
    <property type="match status" value="1"/>
</dbReference>
<evidence type="ECO:0000313" key="18">
    <source>
        <dbReference type="Proteomes" id="UP001207626"/>
    </source>
</evidence>
<proteinExistence type="predicted"/>
<evidence type="ECO:0000256" key="14">
    <source>
        <dbReference type="SAM" id="Phobius"/>
    </source>
</evidence>
<name>A0ABT4DQ64_9BACL</name>
<dbReference type="Gene3D" id="1.10.287.130">
    <property type="match status" value="1"/>
</dbReference>
<dbReference type="InterPro" id="IPR036890">
    <property type="entry name" value="HATPase_C_sf"/>
</dbReference>
<dbReference type="InterPro" id="IPR003660">
    <property type="entry name" value="HAMP_dom"/>
</dbReference>
<evidence type="ECO:0000256" key="9">
    <source>
        <dbReference type="ARBA" id="ARBA00022777"/>
    </source>
</evidence>
<evidence type="ECO:0000259" key="16">
    <source>
        <dbReference type="PROSITE" id="PS50885"/>
    </source>
</evidence>
<keyword evidence="11 14" id="KW-1133">Transmembrane helix</keyword>